<dbReference type="Gene3D" id="3.40.50.12780">
    <property type="entry name" value="N-terminal domain of ligase-like"/>
    <property type="match status" value="1"/>
</dbReference>
<dbReference type="Proteomes" id="UP000186868">
    <property type="component" value="Unassembled WGS sequence"/>
</dbReference>
<sequence>MTDDKKQMTETIQGFRLSPQQKRLWLLQADSSVYNVQAAILIQGNLQAEILKTALQKVIAKHEILRTSFRRLEGMKIPVMVVEDNCNLFWEEIDLCDFDDREQQNTINLLFQKTRERQFDLEKGNSLALDLIKLSIDKHILLVNVPALCADTWTLNNLVKEIGQAYSDSGINTSEEIVQYIQFAEWQNQLLEDKEAETGKNCWHQDFSAINKLKLPFERKININNNLKLESFSVAIAFDNTRSVIASDITTKSKELAQNYNISLDVLLLVCWQVLLWRLTRHSEIIIAKAYDNREYEELQNTLGLFVKYLPISCQLNADLSFSELLEKTQTIINEVEEWQDYFEREIKFPIGFEFVKYPQKYLKNDVFFELIQHYTCIESFKINLTCIQKQDDLIIEFDYDTNCFICEDIQRLARQFETLLTSVIENQTIAIPLRGAAKPIADLEILNKSDRKQLLVEWNDTQTDFPIDKCIYQIFEEQVKKTPNNIAVVFEEKKLTYEELNCKANKLARYLQLLGVGAETIVGIGLERSLDTIVSILGILKAGGAYLSLDLSLPKEALATRLQDAQISVILTQQTLIEKLPESNARLVCLDKNREIIDKQETTNPNALVKSDNLVYIIFTSGSTGKPKGVAIEHRQLTNYLYSIQEKLALPTGASYATVSTFSADLGNTAIFPALCTGGCLHIISQQRATDAEALADYFQRHGIDCLKIVPSHLAALIASVDAKAILPKQLLVLGGETANWDLIEQIQQQSSCRILNHYGPTETTVGVLTYPVKERSIAETVPLGRPLANMQVYVLCARLQPVPIGVPGELYIAGAGLARGYLNAPQLTQERFLDNPFQAGAKLYRTGDLARYLPDGNIEFLGRVDRQIKIRGFRIELEEIEAVLCQHAQVQQAVVVVKEEQRLVAYVVPKQAQNTLVEDLRHFLQEKLPEYMVPSAFIALKALPLTANGKVDRNALPDRDELSNNFVPPRNPVEEVIASIWAEILNLKQVNIYDDFFALGGHSLLATQVISRLRKAFKVELSLRQLFEMPTVVELGKQIETAMKAGKDLEVPAIVRSKRDRELPLSFAQQRLWFLEQLNPSSAYNLSRAIRFSGKLNVTALLNSLNEIVRRHEALRTNFVSQQGKPCQKIAAPFKLSLPVIDLQHLTESEREIEVQHLAAQEARKGFDLVRDPLLRLTLLRLSQQENVLLFSMHHIVSDGWSTGILVREVAALYNAFCEGKPSPLPELPIQYADFALWQQNWLQGTVLETQLAYWRKQLSDPSVLELPTPSRPAVQSFQGATQSILISKTLAESIKALSQKQGVTLFMTLLAAFKTLLYRYTGQEDIIVGSPIANRNRQEIENLIGFFINTLVLRTHLSGNLSFLELLQRIREVTLEAYTHQDLPFEKLVSELQLERDTSRAPLFQVMFVLENAPMPPLELPDLIVQPLDSETGATKFDLTLYLVDTDDGLTASLEYSTDLFEANAIARMLEHFQILLSGIVTTPEREIATLPILTEAEREQLLVEFNQSKIQNPSIRQGINSLANKRSRSEILRRETAEPPLTSFKPTLDVSREIDFPADYATNETALSFQRQQGYPKSKKQCIHILFEQQVKQTPDEIAVIFESEQITYRELNNKANQLAHYLQTLGVKPEMLVGVCLERSPLTIIALLGILKAGGAYVPLDPYSPPDRLAFMLQDSQVPILLTRQNLVAIPECKAKIVYLDKDEEAIAREKQDNPVNRTTLNNALYAIYTSGSTGTPKAVLGLHRGAVNRFEWMWQTYPFTAGEICCQKTSLGFVDSVWEIFGALLKGVAIAIIPDKVVKDPPQLIATLARYKVTRIVLVPSLLRALLDADTNLQERLPHLNLWVTSGEAISLELWQRFQQAMPQSTLLNLYGSSEVSADVTCCDLSEQNSCVSIGRAIANTQVYLLDENLQPVPIGVRGQLYIGGENLARGYLYRSDLTAERFIPNPFSDVPGARLYWTGDLARFSDDGNLEYLGRIDNQVKIRGNRIELGEIEAALVKHREIKETVVSIREDRPQQQIVAYVVSESKIHASDLRRFLQRMLPEYAIPTAFVFLDRLPLLPNGKVNRRDLPAPDRDRPEQENIFVAPQSFTEIELVQIWSRVLGVDRVGIEDNFFALGGHSLLATQLMSRIGDSFGVELSLQDLFIAPTISSLAQKVEEAILLNADSVDFDAMLDRLEQVNNEFSPP</sequence>
<dbReference type="Gene3D" id="2.30.38.10">
    <property type="entry name" value="Luciferase, Domain 3"/>
    <property type="match status" value="1"/>
</dbReference>
<evidence type="ECO:0000256" key="4">
    <source>
        <dbReference type="ARBA" id="ARBA00022553"/>
    </source>
</evidence>
<dbReference type="FunFam" id="3.30.300.30:FF:000010">
    <property type="entry name" value="Enterobactin synthetase component F"/>
    <property type="match status" value="2"/>
</dbReference>
<protein>
    <recommendedName>
        <fullName evidence="5">Carrier domain-containing protein</fullName>
    </recommendedName>
</protein>
<dbReference type="FunFam" id="3.40.50.12780:FF:000012">
    <property type="entry name" value="Non-ribosomal peptide synthetase"/>
    <property type="match status" value="2"/>
</dbReference>
<dbReference type="PANTHER" id="PTHR45527:SF14">
    <property type="entry name" value="PLIPASTATIN SYNTHASE SUBUNIT B"/>
    <property type="match status" value="1"/>
</dbReference>
<accession>A0A1U7HBD0</accession>
<dbReference type="InterPro" id="IPR001242">
    <property type="entry name" value="Condensation_dom"/>
</dbReference>
<dbReference type="Pfam" id="PF00668">
    <property type="entry name" value="Condensation"/>
    <property type="match status" value="2"/>
</dbReference>
<evidence type="ECO:0000259" key="5">
    <source>
        <dbReference type="PROSITE" id="PS50075"/>
    </source>
</evidence>
<dbReference type="InterPro" id="IPR025110">
    <property type="entry name" value="AMP-bd_C"/>
</dbReference>
<name>A0A1U7HBD0_9CYAN</name>
<comment type="similarity">
    <text evidence="2">Belongs to the ATP-dependent AMP-binding enzyme family.</text>
</comment>
<keyword evidence="3" id="KW-0596">Phosphopantetheine</keyword>
<organism evidence="6 7">
    <name type="scientific">Hydrococcus rivularis NIES-593</name>
    <dbReference type="NCBI Taxonomy" id="1921803"/>
    <lineage>
        <taxon>Bacteria</taxon>
        <taxon>Bacillati</taxon>
        <taxon>Cyanobacteriota</taxon>
        <taxon>Cyanophyceae</taxon>
        <taxon>Pleurocapsales</taxon>
        <taxon>Hydrococcaceae</taxon>
        <taxon>Hydrococcus</taxon>
    </lineage>
</organism>
<dbReference type="RefSeq" id="WP_073600774.1">
    <property type="nucleotide sequence ID" value="NZ_MRCB01000025.1"/>
</dbReference>
<dbReference type="InterPro" id="IPR020845">
    <property type="entry name" value="AMP-binding_CS"/>
</dbReference>
<dbReference type="GO" id="GO:0005829">
    <property type="term" value="C:cytosol"/>
    <property type="evidence" value="ECO:0007669"/>
    <property type="project" value="TreeGrafter"/>
</dbReference>
<dbReference type="STRING" id="1921803.NIES593_17295"/>
<evidence type="ECO:0000256" key="2">
    <source>
        <dbReference type="ARBA" id="ARBA00006432"/>
    </source>
</evidence>
<dbReference type="InterPro" id="IPR042099">
    <property type="entry name" value="ANL_N_sf"/>
</dbReference>
<dbReference type="GO" id="GO:0044550">
    <property type="term" value="P:secondary metabolite biosynthetic process"/>
    <property type="evidence" value="ECO:0007669"/>
    <property type="project" value="UniProtKB-ARBA"/>
</dbReference>
<evidence type="ECO:0000256" key="3">
    <source>
        <dbReference type="ARBA" id="ARBA00022450"/>
    </source>
</evidence>
<dbReference type="GO" id="GO:0008610">
    <property type="term" value="P:lipid biosynthetic process"/>
    <property type="evidence" value="ECO:0007669"/>
    <property type="project" value="UniProtKB-ARBA"/>
</dbReference>
<evidence type="ECO:0000313" key="6">
    <source>
        <dbReference type="EMBL" id="OKH20883.1"/>
    </source>
</evidence>
<keyword evidence="4" id="KW-0597">Phosphoprotein</keyword>
<dbReference type="InterPro" id="IPR045851">
    <property type="entry name" value="AMP-bd_C_sf"/>
</dbReference>
<proteinExistence type="inferred from homology"/>
<dbReference type="FunFam" id="1.10.1200.10:FF:000005">
    <property type="entry name" value="Nonribosomal peptide synthetase 1"/>
    <property type="match status" value="2"/>
</dbReference>
<dbReference type="OrthoDB" id="9757538at2"/>
<dbReference type="InterPro" id="IPR029058">
    <property type="entry name" value="AB_hydrolase_fold"/>
</dbReference>
<dbReference type="Gene3D" id="1.10.1200.10">
    <property type="entry name" value="ACP-like"/>
    <property type="match status" value="1"/>
</dbReference>
<dbReference type="GO" id="GO:0043041">
    <property type="term" value="P:amino acid activation for nonribosomal peptide biosynthetic process"/>
    <property type="evidence" value="ECO:0007669"/>
    <property type="project" value="TreeGrafter"/>
</dbReference>
<dbReference type="Pfam" id="PF00501">
    <property type="entry name" value="AMP-binding"/>
    <property type="match status" value="2"/>
</dbReference>
<dbReference type="Pfam" id="PF00550">
    <property type="entry name" value="PP-binding"/>
    <property type="match status" value="2"/>
</dbReference>
<evidence type="ECO:0000256" key="1">
    <source>
        <dbReference type="ARBA" id="ARBA00001957"/>
    </source>
</evidence>
<dbReference type="SUPFAM" id="SSF52777">
    <property type="entry name" value="CoA-dependent acyltransferases"/>
    <property type="match status" value="4"/>
</dbReference>
<dbReference type="NCBIfam" id="TIGR01733">
    <property type="entry name" value="AA-adenyl-dom"/>
    <property type="match status" value="2"/>
</dbReference>
<gene>
    <name evidence="6" type="ORF">NIES593_17295</name>
</gene>
<dbReference type="InterPro" id="IPR020806">
    <property type="entry name" value="PKS_PP-bd"/>
</dbReference>
<reference evidence="6 7" key="1">
    <citation type="submission" date="2016-11" db="EMBL/GenBank/DDBJ databases">
        <title>Draft Genome Sequences of Nine Cyanobacterial Strains from Diverse Habitats.</title>
        <authorList>
            <person name="Zhu T."/>
            <person name="Hou S."/>
            <person name="Lu X."/>
            <person name="Hess W.R."/>
        </authorList>
    </citation>
    <scope>NUCLEOTIDE SEQUENCE [LARGE SCALE GENOMIC DNA]</scope>
    <source>
        <strain evidence="6 7">NIES-593</strain>
    </source>
</reference>
<feature type="domain" description="Carrier" evidence="5">
    <location>
        <begin position="970"/>
        <end position="1045"/>
    </location>
</feature>
<dbReference type="InterPro" id="IPR010071">
    <property type="entry name" value="AA_adenyl_dom"/>
</dbReference>
<dbReference type="NCBIfam" id="NF003417">
    <property type="entry name" value="PRK04813.1"/>
    <property type="match status" value="2"/>
</dbReference>
<dbReference type="CDD" id="cd05930">
    <property type="entry name" value="A_NRPS"/>
    <property type="match status" value="2"/>
</dbReference>
<dbReference type="FunFam" id="3.40.50.980:FF:000001">
    <property type="entry name" value="Non-ribosomal peptide synthetase"/>
    <property type="match status" value="2"/>
</dbReference>
<dbReference type="InterPro" id="IPR023213">
    <property type="entry name" value="CAT-like_dom_sf"/>
</dbReference>
<dbReference type="Gene3D" id="3.30.559.30">
    <property type="entry name" value="Nonribosomal peptide synthetase, condensation domain"/>
    <property type="match status" value="2"/>
</dbReference>
<comment type="caution">
    <text evidence="6">The sequence shown here is derived from an EMBL/GenBank/DDBJ whole genome shotgun (WGS) entry which is preliminary data.</text>
</comment>
<evidence type="ECO:0000313" key="7">
    <source>
        <dbReference type="Proteomes" id="UP000186868"/>
    </source>
</evidence>
<keyword evidence="7" id="KW-1185">Reference proteome</keyword>
<dbReference type="Gene3D" id="3.40.50.980">
    <property type="match status" value="2"/>
</dbReference>
<dbReference type="CDD" id="cd19531">
    <property type="entry name" value="LCL_NRPS-like"/>
    <property type="match status" value="1"/>
</dbReference>
<dbReference type="EMBL" id="MRCB01000025">
    <property type="protein sequence ID" value="OKH20883.1"/>
    <property type="molecule type" value="Genomic_DNA"/>
</dbReference>
<dbReference type="GO" id="GO:0031177">
    <property type="term" value="F:phosphopantetheine binding"/>
    <property type="evidence" value="ECO:0007669"/>
    <property type="project" value="InterPro"/>
</dbReference>
<dbReference type="InterPro" id="IPR006162">
    <property type="entry name" value="Ppantetheine_attach_site"/>
</dbReference>
<dbReference type="PROSITE" id="PS50075">
    <property type="entry name" value="CARRIER"/>
    <property type="match status" value="2"/>
</dbReference>
<dbReference type="Gene3D" id="3.30.559.10">
    <property type="entry name" value="Chloramphenicol acetyltransferase-like domain"/>
    <property type="match status" value="2"/>
</dbReference>
<dbReference type="SMART" id="SM00823">
    <property type="entry name" value="PKS_PP"/>
    <property type="match status" value="2"/>
</dbReference>
<dbReference type="Pfam" id="PF13193">
    <property type="entry name" value="AMP-binding_C"/>
    <property type="match status" value="2"/>
</dbReference>
<dbReference type="PROSITE" id="PS00012">
    <property type="entry name" value="PHOSPHOPANTETHEINE"/>
    <property type="match status" value="1"/>
</dbReference>
<dbReference type="PANTHER" id="PTHR45527">
    <property type="entry name" value="NONRIBOSOMAL PEPTIDE SYNTHETASE"/>
    <property type="match status" value="1"/>
</dbReference>
<dbReference type="Gene3D" id="3.30.300.30">
    <property type="match status" value="2"/>
</dbReference>
<feature type="domain" description="Carrier" evidence="5">
    <location>
        <begin position="2092"/>
        <end position="2167"/>
    </location>
</feature>
<dbReference type="SUPFAM" id="SSF47336">
    <property type="entry name" value="ACP-like"/>
    <property type="match status" value="2"/>
</dbReference>
<dbReference type="InterPro" id="IPR036736">
    <property type="entry name" value="ACP-like_sf"/>
</dbReference>
<dbReference type="GO" id="GO:0003824">
    <property type="term" value="F:catalytic activity"/>
    <property type="evidence" value="ECO:0007669"/>
    <property type="project" value="InterPro"/>
</dbReference>
<dbReference type="FunFam" id="2.30.38.10:FF:000001">
    <property type="entry name" value="Non-ribosomal peptide synthetase PvdI"/>
    <property type="match status" value="2"/>
</dbReference>
<dbReference type="SUPFAM" id="SSF56801">
    <property type="entry name" value="Acetyl-CoA synthetase-like"/>
    <property type="match status" value="2"/>
</dbReference>
<dbReference type="InterPro" id="IPR009081">
    <property type="entry name" value="PP-bd_ACP"/>
</dbReference>
<dbReference type="InterPro" id="IPR000873">
    <property type="entry name" value="AMP-dep_synth/lig_dom"/>
</dbReference>
<dbReference type="FunFam" id="3.30.559.10:FF:000012">
    <property type="entry name" value="Non-ribosomal peptide synthetase"/>
    <property type="match status" value="1"/>
</dbReference>
<dbReference type="PROSITE" id="PS00455">
    <property type="entry name" value="AMP_BINDING"/>
    <property type="match status" value="1"/>
</dbReference>
<comment type="cofactor">
    <cofactor evidence="1">
        <name>pantetheine 4'-phosphate</name>
        <dbReference type="ChEBI" id="CHEBI:47942"/>
    </cofactor>
</comment>
<dbReference type="Gene3D" id="3.40.50.1820">
    <property type="entry name" value="alpha/beta hydrolase"/>
    <property type="match status" value="1"/>
</dbReference>